<feature type="transmembrane region" description="Helical" evidence="2">
    <location>
        <begin position="12"/>
        <end position="36"/>
    </location>
</feature>
<feature type="transmembrane region" description="Helical" evidence="2">
    <location>
        <begin position="135"/>
        <end position="160"/>
    </location>
</feature>
<dbReference type="Proteomes" id="UP000275078">
    <property type="component" value="Unassembled WGS sequence"/>
</dbReference>
<protein>
    <submittedName>
        <fullName evidence="3">Uncharacterized protein</fullName>
    </submittedName>
</protein>
<reference evidence="3 4" key="1">
    <citation type="journal article" date="2018" name="Nat. Ecol. Evol.">
        <title>Pezizomycetes genomes reveal the molecular basis of ectomycorrhizal truffle lifestyle.</title>
        <authorList>
            <person name="Murat C."/>
            <person name="Payen T."/>
            <person name="Noel B."/>
            <person name="Kuo A."/>
            <person name="Morin E."/>
            <person name="Chen J."/>
            <person name="Kohler A."/>
            <person name="Krizsan K."/>
            <person name="Balestrini R."/>
            <person name="Da Silva C."/>
            <person name="Montanini B."/>
            <person name="Hainaut M."/>
            <person name="Levati E."/>
            <person name="Barry K.W."/>
            <person name="Belfiori B."/>
            <person name="Cichocki N."/>
            <person name="Clum A."/>
            <person name="Dockter R.B."/>
            <person name="Fauchery L."/>
            <person name="Guy J."/>
            <person name="Iotti M."/>
            <person name="Le Tacon F."/>
            <person name="Lindquist E.A."/>
            <person name="Lipzen A."/>
            <person name="Malagnac F."/>
            <person name="Mello A."/>
            <person name="Molinier V."/>
            <person name="Miyauchi S."/>
            <person name="Poulain J."/>
            <person name="Riccioni C."/>
            <person name="Rubini A."/>
            <person name="Sitrit Y."/>
            <person name="Splivallo R."/>
            <person name="Traeger S."/>
            <person name="Wang M."/>
            <person name="Zifcakova L."/>
            <person name="Wipf D."/>
            <person name="Zambonelli A."/>
            <person name="Paolocci F."/>
            <person name="Nowrousian M."/>
            <person name="Ottonello S."/>
            <person name="Baldrian P."/>
            <person name="Spatafora J.W."/>
            <person name="Henrissat B."/>
            <person name="Nagy L.G."/>
            <person name="Aury J.M."/>
            <person name="Wincker P."/>
            <person name="Grigoriev I.V."/>
            <person name="Bonfante P."/>
            <person name="Martin F.M."/>
        </authorList>
    </citation>
    <scope>NUCLEOTIDE SEQUENCE [LARGE SCALE GENOMIC DNA]</scope>
    <source>
        <strain evidence="3 4">RN42</strain>
    </source>
</reference>
<keyword evidence="2" id="KW-1133">Transmembrane helix</keyword>
<organism evidence="3 4">
    <name type="scientific">Ascobolus immersus RN42</name>
    <dbReference type="NCBI Taxonomy" id="1160509"/>
    <lineage>
        <taxon>Eukaryota</taxon>
        <taxon>Fungi</taxon>
        <taxon>Dikarya</taxon>
        <taxon>Ascomycota</taxon>
        <taxon>Pezizomycotina</taxon>
        <taxon>Pezizomycetes</taxon>
        <taxon>Pezizales</taxon>
        <taxon>Ascobolaceae</taxon>
        <taxon>Ascobolus</taxon>
    </lineage>
</organism>
<evidence type="ECO:0000256" key="2">
    <source>
        <dbReference type="SAM" id="Phobius"/>
    </source>
</evidence>
<sequence length="542" mass="61689">MSTQARTPSFLRYLLVDWLIPSLLVGLPTLMVYMALIRTIFMLVGLSNPRYELVDPETAAKNCEGRKISGNADISGIGVIIGFTLTATSSYIATIWRWWIRRKYKRTIRSLAQGDADVRSILFDCERQARKLDRFILSMCDANFLAVLVLIICTILSLSRLSLFHVIVSTELIQFTVTVTFTAATSAYAFNQSSFTREERRDVVGNFYDCLFVTSAVLGPFFTYGIDGMWLAATNPETRSSCFYRGDHIFRFFAIPILQARTTKGHGLFLTVPKESKISFRIIYWFLLDCLPCTVAPLLAVLFNTFYRHELFHRLIASFAVRTKLYEVAKCSLEYSEAASEFATQADGFTSTFVVMFSKFHTFPLFTSYLFFYEVLMFLALTWIPNQKYTEDPSEHSEWGFGQIYALLAAVLTISVSIFHAWADEVEIDYLKIDANGKEQAHYLSSKNYWNRSISQRIVDVVEKYNTPLEPGSGQGTETTIDVELENGGEDTDTVVPLRHRIRRRQTWSAFPPFESPVETTRPSSSQTAARTGLRMTRSLSV</sequence>
<feature type="transmembrane region" description="Helical" evidence="2">
    <location>
        <begin position="74"/>
        <end position="99"/>
    </location>
</feature>
<feature type="transmembrane region" description="Helical" evidence="2">
    <location>
        <begin position="172"/>
        <end position="191"/>
    </location>
</feature>
<dbReference type="AlphaFoldDB" id="A0A3N4HIF0"/>
<evidence type="ECO:0000256" key="1">
    <source>
        <dbReference type="SAM" id="MobiDB-lite"/>
    </source>
</evidence>
<feature type="compositionally biased region" description="Polar residues" evidence="1">
    <location>
        <begin position="518"/>
        <end position="530"/>
    </location>
</feature>
<feature type="transmembrane region" description="Helical" evidence="2">
    <location>
        <begin position="404"/>
        <end position="423"/>
    </location>
</feature>
<feature type="transmembrane region" description="Helical" evidence="2">
    <location>
        <begin position="363"/>
        <end position="384"/>
    </location>
</feature>
<name>A0A3N4HIF0_ASCIM</name>
<feature type="transmembrane region" description="Helical" evidence="2">
    <location>
        <begin position="282"/>
        <end position="307"/>
    </location>
</feature>
<evidence type="ECO:0000313" key="3">
    <source>
        <dbReference type="EMBL" id="RPA71770.1"/>
    </source>
</evidence>
<gene>
    <name evidence="3" type="ORF">BJ508DRAFT_85562</name>
</gene>
<feature type="region of interest" description="Disordered" evidence="1">
    <location>
        <begin position="513"/>
        <end position="542"/>
    </location>
</feature>
<keyword evidence="4" id="KW-1185">Reference proteome</keyword>
<proteinExistence type="predicted"/>
<evidence type="ECO:0000313" key="4">
    <source>
        <dbReference type="Proteomes" id="UP000275078"/>
    </source>
</evidence>
<feature type="transmembrane region" description="Helical" evidence="2">
    <location>
        <begin position="203"/>
        <end position="226"/>
    </location>
</feature>
<keyword evidence="2" id="KW-0812">Transmembrane</keyword>
<accession>A0A3N4HIF0</accession>
<dbReference type="EMBL" id="ML119901">
    <property type="protein sequence ID" value="RPA71770.1"/>
    <property type="molecule type" value="Genomic_DNA"/>
</dbReference>
<keyword evidence="2" id="KW-0472">Membrane</keyword>